<gene>
    <name evidence="1" type="ORF">GIB67_032107</name>
</gene>
<proteinExistence type="predicted"/>
<keyword evidence="2" id="KW-1185">Reference proteome</keyword>
<accession>A0A7J7MWT3</accession>
<dbReference type="PANTHER" id="PTHR35128:SF1">
    <property type="entry name" value="SECRETION-REGULATING GUANINE NUCLEOTIDE EXCHANGE FACTOR"/>
    <property type="match status" value="1"/>
</dbReference>
<sequence>MYSIPDLKWNSFPSSAELLLTAEFKNGTDVIWQIPISPKAVIFLAHGCNGRVVKFWDRSSSCLNCADLPKERVIILHALSQKFTVLTISSGGRCWPSGEERLLVKDIIKWCVGKNKLEQLPLMALGASSGGYFLSKLVTDIIFNGVTLMITEGVFGKMNVPDSYPPAHFEHMPKDRTRMRLISKNMEALRQKGIHDGVIKC</sequence>
<evidence type="ECO:0000313" key="2">
    <source>
        <dbReference type="Proteomes" id="UP000541444"/>
    </source>
</evidence>
<comment type="caution">
    <text evidence="1">The sequence shown here is derived from an EMBL/GenBank/DDBJ whole genome shotgun (WGS) entry which is preliminary data.</text>
</comment>
<organism evidence="1 2">
    <name type="scientific">Kingdonia uniflora</name>
    <dbReference type="NCBI Taxonomy" id="39325"/>
    <lineage>
        <taxon>Eukaryota</taxon>
        <taxon>Viridiplantae</taxon>
        <taxon>Streptophyta</taxon>
        <taxon>Embryophyta</taxon>
        <taxon>Tracheophyta</taxon>
        <taxon>Spermatophyta</taxon>
        <taxon>Magnoliopsida</taxon>
        <taxon>Ranunculales</taxon>
        <taxon>Circaeasteraceae</taxon>
        <taxon>Kingdonia</taxon>
    </lineage>
</organism>
<reference evidence="1 2" key="1">
    <citation type="journal article" date="2020" name="IScience">
        <title>Genome Sequencing of the Endangered Kingdonia uniflora (Circaeasteraceae, Ranunculales) Reveals Potential Mechanisms of Evolutionary Specialization.</title>
        <authorList>
            <person name="Sun Y."/>
            <person name="Deng T."/>
            <person name="Zhang A."/>
            <person name="Moore M.J."/>
            <person name="Landis J.B."/>
            <person name="Lin N."/>
            <person name="Zhang H."/>
            <person name="Zhang X."/>
            <person name="Huang J."/>
            <person name="Zhang X."/>
            <person name="Sun H."/>
            <person name="Wang H."/>
        </authorList>
    </citation>
    <scope>NUCLEOTIDE SEQUENCE [LARGE SCALE GENOMIC DNA]</scope>
    <source>
        <strain evidence="1">TB1705</strain>
        <tissue evidence="1">Leaf</tissue>
    </source>
</reference>
<dbReference type="OrthoDB" id="10022521at2759"/>
<evidence type="ECO:0000313" key="1">
    <source>
        <dbReference type="EMBL" id="KAF6159336.1"/>
    </source>
</evidence>
<dbReference type="PANTHER" id="PTHR35128">
    <property type="entry name" value="SECRETION-REGULATING GUANINE NUCLEOTIDE EXCHANGE FACTOR"/>
    <property type="match status" value="1"/>
</dbReference>
<name>A0A7J7MWT3_9MAGN</name>
<dbReference type="Proteomes" id="UP000541444">
    <property type="component" value="Unassembled WGS sequence"/>
</dbReference>
<dbReference type="EMBL" id="JACGCM010001193">
    <property type="protein sequence ID" value="KAF6159336.1"/>
    <property type="molecule type" value="Genomic_DNA"/>
</dbReference>
<protein>
    <submittedName>
        <fullName evidence="1">Uncharacterized protein</fullName>
    </submittedName>
</protein>
<dbReference type="AlphaFoldDB" id="A0A7J7MWT3"/>